<feature type="region of interest" description="Disordered" evidence="1">
    <location>
        <begin position="38"/>
        <end position="58"/>
    </location>
</feature>
<dbReference type="AlphaFoldDB" id="A0A2W5L2L6"/>
<protein>
    <submittedName>
        <fullName evidence="2">Host cell attachment protein</fullName>
    </submittedName>
</protein>
<gene>
    <name evidence="2" type="ORF">DI569_13375</name>
</gene>
<accession>A0A2W5L2L6</accession>
<sequence length="126" mass="13669">MQLPHGAHVAVADGNRFVLFRNDGDADLINLVDATSPEIDTTNRSGARPEPRDLDERGHAAGVTALLNKRVLDNEIERLLIIADPNTLGVMRGHYHGELEKRLVGELAKTLTNADTSQIEQAIVAA</sequence>
<comment type="caution">
    <text evidence="2">The sequence shown here is derived from an EMBL/GenBank/DDBJ whole genome shotgun (WGS) entry which is preliminary data.</text>
</comment>
<proteinExistence type="predicted"/>
<evidence type="ECO:0000313" key="3">
    <source>
        <dbReference type="Proteomes" id="UP000248597"/>
    </source>
</evidence>
<feature type="compositionally biased region" description="Basic and acidic residues" evidence="1">
    <location>
        <begin position="47"/>
        <end position="58"/>
    </location>
</feature>
<dbReference type="Pfam" id="PF18856">
    <property type="entry name" value="baeRF_family12"/>
    <property type="match status" value="1"/>
</dbReference>
<dbReference type="Proteomes" id="UP000248597">
    <property type="component" value="Unassembled WGS sequence"/>
</dbReference>
<evidence type="ECO:0000313" key="2">
    <source>
        <dbReference type="EMBL" id="PZQ21015.1"/>
    </source>
</evidence>
<dbReference type="EMBL" id="QFPJ01000038">
    <property type="protein sequence ID" value="PZQ21015.1"/>
    <property type="molecule type" value="Genomic_DNA"/>
</dbReference>
<evidence type="ECO:0000256" key="1">
    <source>
        <dbReference type="SAM" id="MobiDB-lite"/>
    </source>
</evidence>
<name>A0A2W5L2L6_SPHMC</name>
<organism evidence="2 3">
    <name type="scientific">Sphingopyxis macrogoltabida</name>
    <name type="common">Sphingomonas macrogoltabidus</name>
    <dbReference type="NCBI Taxonomy" id="33050"/>
    <lineage>
        <taxon>Bacteria</taxon>
        <taxon>Pseudomonadati</taxon>
        <taxon>Pseudomonadota</taxon>
        <taxon>Alphaproteobacteria</taxon>
        <taxon>Sphingomonadales</taxon>
        <taxon>Sphingomonadaceae</taxon>
        <taxon>Sphingopyxis</taxon>
    </lineage>
</organism>
<dbReference type="InterPro" id="IPR041374">
    <property type="entry name" value="BaeRF_family12"/>
</dbReference>
<reference evidence="2 3" key="1">
    <citation type="submission" date="2017-08" db="EMBL/GenBank/DDBJ databases">
        <title>Infants hospitalized years apart are colonized by the same room-sourced microbial strains.</title>
        <authorList>
            <person name="Brooks B."/>
            <person name="Olm M.R."/>
            <person name="Firek B.A."/>
            <person name="Baker R."/>
            <person name="Thomas B.C."/>
            <person name="Morowitz M.J."/>
            <person name="Banfield J.F."/>
        </authorList>
    </citation>
    <scope>NUCLEOTIDE SEQUENCE [LARGE SCALE GENOMIC DNA]</scope>
    <source>
        <strain evidence="2">S2_005_003_R2_47</strain>
    </source>
</reference>